<reference evidence="2 3" key="1">
    <citation type="submission" date="2020-01" db="EMBL/GenBank/DDBJ databases">
        <authorList>
            <person name="Deng T."/>
        </authorList>
    </citation>
    <scope>NUCLEOTIDE SEQUENCE [LARGE SCALE GENOMIC DNA]</scope>
    <source>
        <strain evidence="2 3">5221</strain>
    </source>
</reference>
<dbReference type="AlphaFoldDB" id="A0A6N9H9G0"/>
<dbReference type="RefSeq" id="WP_160954141.1">
    <property type="nucleotide sequence ID" value="NZ_WWEQ01000071.1"/>
</dbReference>
<dbReference type="Proteomes" id="UP000469215">
    <property type="component" value="Unassembled WGS sequence"/>
</dbReference>
<keyword evidence="2" id="KW-0012">Acyltransferase</keyword>
<feature type="transmembrane region" description="Helical" evidence="1">
    <location>
        <begin position="221"/>
        <end position="246"/>
    </location>
</feature>
<organism evidence="2 3">
    <name type="scientific">Brevibacterium rongguiense</name>
    <dbReference type="NCBI Taxonomy" id="2695267"/>
    <lineage>
        <taxon>Bacteria</taxon>
        <taxon>Bacillati</taxon>
        <taxon>Actinomycetota</taxon>
        <taxon>Actinomycetes</taxon>
        <taxon>Micrococcales</taxon>
        <taxon>Brevibacteriaceae</taxon>
        <taxon>Brevibacterium</taxon>
    </lineage>
</organism>
<keyword evidence="1" id="KW-0472">Membrane</keyword>
<proteinExistence type="predicted"/>
<dbReference type="EMBL" id="WWEQ01000071">
    <property type="protein sequence ID" value="MYM20730.1"/>
    <property type="molecule type" value="Genomic_DNA"/>
</dbReference>
<comment type="caution">
    <text evidence="2">The sequence shown here is derived from an EMBL/GenBank/DDBJ whole genome shotgun (WGS) entry which is preliminary data.</text>
</comment>
<name>A0A6N9H9G0_9MICO</name>
<feature type="transmembrane region" description="Helical" evidence="1">
    <location>
        <begin position="46"/>
        <end position="69"/>
    </location>
</feature>
<keyword evidence="3" id="KW-1185">Reference proteome</keyword>
<keyword evidence="1" id="KW-0812">Transmembrane</keyword>
<evidence type="ECO:0000256" key="1">
    <source>
        <dbReference type="SAM" id="Phobius"/>
    </source>
</evidence>
<feature type="transmembrane region" description="Helical" evidence="1">
    <location>
        <begin position="142"/>
        <end position="160"/>
    </location>
</feature>
<feature type="transmembrane region" description="Helical" evidence="1">
    <location>
        <begin position="341"/>
        <end position="358"/>
    </location>
</feature>
<feature type="transmembrane region" description="Helical" evidence="1">
    <location>
        <begin position="90"/>
        <end position="109"/>
    </location>
</feature>
<gene>
    <name evidence="2" type="ORF">GSY69_12360</name>
</gene>
<feature type="transmembrane region" description="Helical" evidence="1">
    <location>
        <begin position="192"/>
        <end position="209"/>
    </location>
</feature>
<dbReference type="PANTHER" id="PTHR38592:SF3">
    <property type="entry name" value="BLL4819 PROTEIN"/>
    <property type="match status" value="1"/>
</dbReference>
<dbReference type="InterPro" id="IPR014550">
    <property type="entry name" value="UCP028704_OpgC"/>
</dbReference>
<dbReference type="Pfam" id="PF10129">
    <property type="entry name" value="OpgC_C"/>
    <property type="match status" value="1"/>
</dbReference>
<sequence>MDAKKPARRRRIVELDLLRGYFVVVIILDHLEFWPSPLAFLSGKGYLWVTAAEGFFLISGLLVGYIRAYKGRNAPLKDLSWALLSRAAKLYLWGVAISLAIIGYTLLVGPNERLPALPPEDQMATPLLLIKYILNMQAFNDWIFFLRLYAVMLAATPLFLWFVRRGLWWLTGLLSIAVYALSFLQEIPEAELQWQLLFFGAAIMGYKFEDMRTWAANHLRIRTALIVALLTITALTVTASALIVHAPDLFEGLGLWDWYERIQPATAEMFSNSPMMPARMALAFVWFCGFLALFHVLRTWISRWLGWLLMPFGTASLTAYCLQALVLPLVVTPLGPSENPWLNGLLGAGVVLLLWWLLRRPIVRRILPQ</sequence>
<dbReference type="PANTHER" id="PTHR38592">
    <property type="entry name" value="BLL4819 PROTEIN"/>
    <property type="match status" value="1"/>
</dbReference>
<feature type="transmembrane region" description="Helical" evidence="1">
    <location>
        <begin position="21"/>
        <end position="40"/>
    </location>
</feature>
<feature type="transmembrane region" description="Helical" evidence="1">
    <location>
        <begin position="167"/>
        <end position="186"/>
    </location>
</feature>
<feature type="transmembrane region" description="Helical" evidence="1">
    <location>
        <begin position="278"/>
        <end position="297"/>
    </location>
</feature>
<protein>
    <submittedName>
        <fullName evidence="2">Acyltransferase family protein</fullName>
    </submittedName>
</protein>
<evidence type="ECO:0000313" key="3">
    <source>
        <dbReference type="Proteomes" id="UP000469215"/>
    </source>
</evidence>
<accession>A0A6N9H9G0</accession>
<feature type="transmembrane region" description="Helical" evidence="1">
    <location>
        <begin position="304"/>
        <end position="329"/>
    </location>
</feature>
<keyword evidence="2" id="KW-0808">Transferase</keyword>
<keyword evidence="1" id="KW-1133">Transmembrane helix</keyword>
<evidence type="ECO:0000313" key="2">
    <source>
        <dbReference type="EMBL" id="MYM20730.1"/>
    </source>
</evidence>
<dbReference type="GO" id="GO:0016746">
    <property type="term" value="F:acyltransferase activity"/>
    <property type="evidence" value="ECO:0007669"/>
    <property type="project" value="UniProtKB-KW"/>
</dbReference>